<keyword evidence="6" id="KW-0028">Amino-acid biosynthesis</keyword>
<organism evidence="13 14">
    <name type="scientific">Candidatus Proximibacter danicus</name>
    <dbReference type="NCBI Taxonomy" id="2954365"/>
    <lineage>
        <taxon>Bacteria</taxon>
        <taxon>Pseudomonadati</taxon>
        <taxon>Pseudomonadota</taxon>
        <taxon>Betaproteobacteria</taxon>
        <taxon>Candidatus Proximibacter</taxon>
    </lineage>
</organism>
<comment type="pathway">
    <text evidence="6">Amino-acid biosynthesis; L-histidine biosynthesis; L-histidine from 5-phospho-alpha-D-ribose 1-diphosphate: step 9/9.</text>
</comment>
<dbReference type="EMBL" id="JADJUC010000019">
    <property type="protein sequence ID" value="MBK8524932.1"/>
    <property type="molecule type" value="Genomic_DNA"/>
</dbReference>
<evidence type="ECO:0000256" key="12">
    <source>
        <dbReference type="RuleBase" id="RU004175"/>
    </source>
</evidence>
<evidence type="ECO:0000256" key="5">
    <source>
        <dbReference type="ARBA" id="ARBA00023102"/>
    </source>
</evidence>
<evidence type="ECO:0000313" key="14">
    <source>
        <dbReference type="Proteomes" id="UP000886689"/>
    </source>
</evidence>
<feature type="binding site" evidence="6 11">
    <location>
        <position position="364"/>
    </location>
    <ligand>
        <name>Zn(2+)</name>
        <dbReference type="ChEBI" id="CHEBI:29105"/>
    </ligand>
</feature>
<evidence type="ECO:0000256" key="8">
    <source>
        <dbReference type="PIRSR" id="PIRSR000099-1"/>
    </source>
</evidence>
<evidence type="ECO:0000256" key="9">
    <source>
        <dbReference type="PIRSR" id="PIRSR000099-2"/>
    </source>
</evidence>
<dbReference type="GO" id="GO:0000105">
    <property type="term" value="P:L-histidine biosynthetic process"/>
    <property type="evidence" value="ECO:0007669"/>
    <property type="project" value="UniProtKB-UniRule"/>
</dbReference>
<evidence type="ECO:0000313" key="13">
    <source>
        <dbReference type="EMBL" id="MBK8524932.1"/>
    </source>
</evidence>
<comment type="cofactor">
    <cofactor evidence="6 11">
        <name>Zn(2+)</name>
        <dbReference type="ChEBI" id="CHEBI:29105"/>
    </cofactor>
    <text evidence="6 11">Binds 1 zinc ion per subunit.</text>
</comment>
<keyword evidence="4 6" id="KW-0560">Oxidoreductase</keyword>
<protein>
    <recommendedName>
        <fullName evidence="6">Histidinol dehydrogenase</fullName>
        <shortName evidence="6">HDH</shortName>
        <ecNumber evidence="6">1.1.1.23</ecNumber>
    </recommendedName>
</protein>
<dbReference type="FunFam" id="3.40.50.1980:FF:000001">
    <property type="entry name" value="Histidinol dehydrogenase"/>
    <property type="match status" value="1"/>
</dbReference>
<gene>
    <name evidence="6 13" type="primary">hisD</name>
    <name evidence="13" type="ORF">IPL58_13205</name>
</gene>
<keyword evidence="2 6" id="KW-0479">Metal-binding</keyword>
<dbReference type="GO" id="GO:0005829">
    <property type="term" value="C:cytosol"/>
    <property type="evidence" value="ECO:0007669"/>
    <property type="project" value="TreeGrafter"/>
</dbReference>
<feature type="binding site" evidence="6 11">
    <location>
        <position position="262"/>
    </location>
    <ligand>
        <name>Zn(2+)</name>
        <dbReference type="ChEBI" id="CHEBI:29105"/>
    </ligand>
</feature>
<dbReference type="PROSITE" id="PS00611">
    <property type="entry name" value="HISOL_DEHYDROGENASE"/>
    <property type="match status" value="1"/>
</dbReference>
<evidence type="ECO:0000256" key="7">
    <source>
        <dbReference type="PIRNR" id="PIRNR000099"/>
    </source>
</evidence>
<dbReference type="Pfam" id="PF00815">
    <property type="entry name" value="Histidinol_dh"/>
    <property type="match status" value="1"/>
</dbReference>
<evidence type="ECO:0000256" key="11">
    <source>
        <dbReference type="PIRSR" id="PIRSR000099-4"/>
    </source>
</evidence>
<dbReference type="Proteomes" id="UP000886689">
    <property type="component" value="Unassembled WGS sequence"/>
</dbReference>
<comment type="caution">
    <text evidence="13">The sequence shown here is derived from an EMBL/GenBank/DDBJ whole genome shotgun (WGS) entry which is preliminary data.</text>
</comment>
<dbReference type="EC" id="1.1.1.23" evidence="6"/>
<feature type="binding site" evidence="6 9">
    <location>
        <position position="194"/>
    </location>
    <ligand>
        <name>NAD(+)</name>
        <dbReference type="ChEBI" id="CHEBI:57540"/>
    </ligand>
</feature>
<feature type="binding site" evidence="6 9">
    <location>
        <position position="217"/>
    </location>
    <ligand>
        <name>NAD(+)</name>
        <dbReference type="ChEBI" id="CHEBI:57540"/>
    </ligand>
</feature>
<evidence type="ECO:0000256" key="6">
    <source>
        <dbReference type="HAMAP-Rule" id="MF_01024"/>
    </source>
</evidence>
<dbReference type="HAMAP" id="MF_01024">
    <property type="entry name" value="HisD"/>
    <property type="match status" value="1"/>
</dbReference>
<keyword evidence="5 6" id="KW-0368">Histidine biosynthesis</keyword>
<feature type="binding site" evidence="6 10">
    <location>
        <position position="331"/>
    </location>
    <ligand>
        <name>substrate</name>
    </ligand>
</feature>
<feature type="binding site" evidence="6 10">
    <location>
        <position position="262"/>
    </location>
    <ligand>
        <name>substrate</name>
    </ligand>
</feature>
<dbReference type="AlphaFoldDB" id="A0A9D7K5B4"/>
<comment type="function">
    <text evidence="6">Catalyzes the sequential NAD-dependent oxidations of L-histidinol to L-histidinaldehyde and then to L-histidine.</text>
</comment>
<evidence type="ECO:0000256" key="3">
    <source>
        <dbReference type="ARBA" id="ARBA00022833"/>
    </source>
</evidence>
<dbReference type="GO" id="GO:0008270">
    <property type="term" value="F:zinc ion binding"/>
    <property type="evidence" value="ECO:0007669"/>
    <property type="project" value="UniProtKB-UniRule"/>
</dbReference>
<keyword evidence="3 6" id="KW-0862">Zinc</keyword>
<dbReference type="FunFam" id="3.40.50.1980:FF:000026">
    <property type="entry name" value="Histidinol dehydrogenase"/>
    <property type="match status" value="1"/>
</dbReference>
<evidence type="ECO:0000256" key="4">
    <source>
        <dbReference type="ARBA" id="ARBA00023002"/>
    </source>
</evidence>
<feature type="binding site" evidence="6 10">
    <location>
        <position position="265"/>
    </location>
    <ligand>
        <name>substrate</name>
    </ligand>
</feature>
<feature type="binding site" evidence="6 10">
    <location>
        <position position="418"/>
    </location>
    <ligand>
        <name>substrate</name>
    </ligand>
</feature>
<keyword evidence="6 9" id="KW-0520">NAD</keyword>
<dbReference type="Gene3D" id="3.40.50.1980">
    <property type="entry name" value="Nitrogenase molybdenum iron protein domain"/>
    <property type="match status" value="2"/>
</dbReference>
<dbReference type="InterPro" id="IPR022695">
    <property type="entry name" value="Histidinol_DH_monofunct"/>
</dbReference>
<feature type="binding site" evidence="6 10">
    <location>
        <position position="240"/>
    </location>
    <ligand>
        <name>substrate</name>
    </ligand>
</feature>
<dbReference type="PIRSF" id="PIRSF000099">
    <property type="entry name" value="Histidinol_dh"/>
    <property type="match status" value="1"/>
</dbReference>
<dbReference type="PRINTS" id="PR00083">
    <property type="entry name" value="HOLDHDRGNASE"/>
</dbReference>
<dbReference type="SUPFAM" id="SSF53720">
    <property type="entry name" value="ALDH-like"/>
    <property type="match status" value="1"/>
</dbReference>
<dbReference type="InterPro" id="IPR001692">
    <property type="entry name" value="Histidinol_DH_CS"/>
</dbReference>
<dbReference type="PANTHER" id="PTHR21256:SF2">
    <property type="entry name" value="HISTIDINE BIOSYNTHESIS TRIFUNCTIONAL PROTEIN"/>
    <property type="match status" value="1"/>
</dbReference>
<feature type="binding site" evidence="6 9">
    <location>
        <position position="133"/>
    </location>
    <ligand>
        <name>NAD(+)</name>
        <dbReference type="ChEBI" id="CHEBI:57540"/>
    </ligand>
</feature>
<name>A0A9D7K5B4_9PROT</name>
<evidence type="ECO:0000256" key="1">
    <source>
        <dbReference type="ARBA" id="ARBA00010178"/>
    </source>
</evidence>
<dbReference type="NCBIfam" id="TIGR00069">
    <property type="entry name" value="hisD"/>
    <property type="match status" value="1"/>
</dbReference>
<comment type="similarity">
    <text evidence="1 6 7 12">Belongs to the histidinol dehydrogenase family.</text>
</comment>
<feature type="binding site" evidence="6 10">
    <location>
        <position position="423"/>
    </location>
    <ligand>
        <name>substrate</name>
    </ligand>
</feature>
<sequence length="432" mass="45902">MVAIKRFSSTDTDFKAQLDALLAFEGAQDEKIDQTVAAILADVKARGDAAVIEYTNRFDRLSAKSMAELELSRAELEAALNGLPADRRAALEAAAARVRAYHERQPLQDWQYEEPDGTLLGQKITPLDRVGLYVPGGKAAYPSSVLMNAIPAHVAGVSELIMVVPTPDGEHNQLVLAAAALAGVDRVFCIGGAQAVGALAYGTQTVPQVDKIVGPGNAYVAAAKRRVFGIVGIDMVAGPSEILVVCDGSTDPDWVAMDLFSQAEHDELAQSILVCPDGAYLDRVTASIEKLLPTMPRRAVIEASLSGRGALIQVRDMEEACAIANRIAPEHLELSMQDAEAWVPKIRHAGAIFIGPYTSESLGDYCAGPNHVLPTSGSARFSSPLGVYDFHKRSSLIRVSKAGAQTLGKIASTLAHGEGLPAHAKSAEFRLD</sequence>
<reference evidence="13" key="1">
    <citation type="submission" date="2020-10" db="EMBL/GenBank/DDBJ databases">
        <title>Connecting structure to function with the recovery of over 1000 high-quality activated sludge metagenome-assembled genomes encoding full-length rRNA genes using long-read sequencing.</title>
        <authorList>
            <person name="Singleton C.M."/>
            <person name="Petriglieri F."/>
            <person name="Kristensen J.M."/>
            <person name="Kirkegaard R.H."/>
            <person name="Michaelsen T.Y."/>
            <person name="Andersen M.H."/>
            <person name="Karst S.M."/>
            <person name="Dueholm M.S."/>
            <person name="Nielsen P.H."/>
            <person name="Albertsen M."/>
        </authorList>
    </citation>
    <scope>NUCLEOTIDE SEQUENCE</scope>
    <source>
        <strain evidence="13">Hirt_18-Q3-R61-65_BATAC.395</strain>
    </source>
</reference>
<evidence type="ECO:0000256" key="2">
    <source>
        <dbReference type="ARBA" id="ARBA00022723"/>
    </source>
</evidence>
<dbReference type="CDD" id="cd06572">
    <property type="entry name" value="Histidinol_dh"/>
    <property type="match status" value="1"/>
</dbReference>
<dbReference type="InterPro" id="IPR012131">
    <property type="entry name" value="Hstdl_DH"/>
</dbReference>
<feature type="active site" description="Proton acceptor" evidence="6 8">
    <location>
        <position position="330"/>
    </location>
</feature>
<comment type="catalytic activity">
    <reaction evidence="6">
        <text>L-histidinol + 2 NAD(+) + H2O = L-histidine + 2 NADH + 3 H(+)</text>
        <dbReference type="Rhea" id="RHEA:20641"/>
        <dbReference type="ChEBI" id="CHEBI:15377"/>
        <dbReference type="ChEBI" id="CHEBI:15378"/>
        <dbReference type="ChEBI" id="CHEBI:57540"/>
        <dbReference type="ChEBI" id="CHEBI:57595"/>
        <dbReference type="ChEBI" id="CHEBI:57699"/>
        <dbReference type="ChEBI" id="CHEBI:57945"/>
        <dbReference type="EC" id="1.1.1.23"/>
    </reaction>
</comment>
<feature type="binding site" evidence="6 11">
    <location>
        <position position="423"/>
    </location>
    <ligand>
        <name>Zn(2+)</name>
        <dbReference type="ChEBI" id="CHEBI:29105"/>
    </ligand>
</feature>
<dbReference type="Gene3D" id="1.20.5.1300">
    <property type="match status" value="1"/>
</dbReference>
<feature type="binding site" evidence="6 10">
    <location>
        <position position="364"/>
    </location>
    <ligand>
        <name>substrate</name>
    </ligand>
</feature>
<accession>A0A9D7K5B4</accession>
<dbReference type="GO" id="GO:0004399">
    <property type="term" value="F:histidinol dehydrogenase activity"/>
    <property type="evidence" value="ECO:0007669"/>
    <property type="project" value="UniProtKB-UniRule"/>
</dbReference>
<proteinExistence type="inferred from homology"/>
<dbReference type="PANTHER" id="PTHR21256">
    <property type="entry name" value="HISTIDINOL DEHYDROGENASE HDH"/>
    <property type="match status" value="1"/>
</dbReference>
<feature type="binding site" evidence="6 11">
    <location>
        <position position="265"/>
    </location>
    <ligand>
        <name>Zn(2+)</name>
        <dbReference type="ChEBI" id="CHEBI:29105"/>
    </ligand>
</feature>
<dbReference type="GO" id="GO:0051287">
    <property type="term" value="F:NAD binding"/>
    <property type="evidence" value="ECO:0007669"/>
    <property type="project" value="InterPro"/>
</dbReference>
<evidence type="ECO:0000256" key="10">
    <source>
        <dbReference type="PIRSR" id="PIRSR000099-3"/>
    </source>
</evidence>
<feature type="active site" description="Proton acceptor" evidence="6 8">
    <location>
        <position position="331"/>
    </location>
</feature>
<dbReference type="InterPro" id="IPR016161">
    <property type="entry name" value="Ald_DH/histidinol_DH"/>
</dbReference>